<evidence type="ECO:0000313" key="4">
    <source>
        <dbReference type="Proteomes" id="UP001153292"/>
    </source>
</evidence>
<name>A0ABN8BEJ6_CHISP</name>
<gene>
    <name evidence="3" type="ORF">CHILSU_LOCUS8745</name>
</gene>
<feature type="compositionally biased region" description="Polar residues" evidence="1">
    <location>
        <begin position="467"/>
        <end position="512"/>
    </location>
</feature>
<feature type="compositionally biased region" description="Polar residues" evidence="1">
    <location>
        <begin position="528"/>
        <end position="537"/>
    </location>
</feature>
<organism evidence="3 4">
    <name type="scientific">Chilo suppressalis</name>
    <name type="common">Asiatic rice borer moth</name>
    <dbReference type="NCBI Taxonomy" id="168631"/>
    <lineage>
        <taxon>Eukaryota</taxon>
        <taxon>Metazoa</taxon>
        <taxon>Ecdysozoa</taxon>
        <taxon>Arthropoda</taxon>
        <taxon>Hexapoda</taxon>
        <taxon>Insecta</taxon>
        <taxon>Pterygota</taxon>
        <taxon>Neoptera</taxon>
        <taxon>Endopterygota</taxon>
        <taxon>Lepidoptera</taxon>
        <taxon>Glossata</taxon>
        <taxon>Ditrysia</taxon>
        <taxon>Pyraloidea</taxon>
        <taxon>Crambidae</taxon>
        <taxon>Crambinae</taxon>
        <taxon>Chilo</taxon>
    </lineage>
</organism>
<feature type="compositionally biased region" description="Polar residues" evidence="1">
    <location>
        <begin position="907"/>
        <end position="922"/>
    </location>
</feature>
<keyword evidence="2" id="KW-0732">Signal</keyword>
<feature type="region of interest" description="Disordered" evidence="1">
    <location>
        <begin position="1187"/>
        <end position="1219"/>
    </location>
</feature>
<feature type="region of interest" description="Disordered" evidence="1">
    <location>
        <begin position="456"/>
        <end position="563"/>
    </location>
</feature>
<feature type="region of interest" description="Disordered" evidence="1">
    <location>
        <begin position="252"/>
        <end position="289"/>
    </location>
</feature>
<feature type="compositionally biased region" description="Polar residues" evidence="1">
    <location>
        <begin position="268"/>
        <end position="284"/>
    </location>
</feature>
<dbReference type="Proteomes" id="UP001153292">
    <property type="component" value="Chromosome 4"/>
</dbReference>
<feature type="compositionally biased region" description="Polar residues" evidence="1">
    <location>
        <begin position="862"/>
        <end position="891"/>
    </location>
</feature>
<protein>
    <recommendedName>
        <fullName evidence="5">Hornerin-like</fullName>
    </recommendedName>
</protein>
<dbReference type="EMBL" id="OU963897">
    <property type="protein sequence ID" value="CAH0405381.1"/>
    <property type="molecule type" value="Genomic_DNA"/>
</dbReference>
<evidence type="ECO:0000313" key="3">
    <source>
        <dbReference type="EMBL" id="CAH0405381.1"/>
    </source>
</evidence>
<reference evidence="3" key="1">
    <citation type="submission" date="2021-12" db="EMBL/GenBank/DDBJ databases">
        <authorList>
            <person name="King R."/>
        </authorList>
    </citation>
    <scope>NUCLEOTIDE SEQUENCE</scope>
</reference>
<evidence type="ECO:0008006" key="5">
    <source>
        <dbReference type="Google" id="ProtNLM"/>
    </source>
</evidence>
<proteinExistence type="predicted"/>
<feature type="compositionally biased region" description="Low complexity" evidence="1">
    <location>
        <begin position="1208"/>
        <end position="1217"/>
    </location>
</feature>
<evidence type="ECO:0000256" key="2">
    <source>
        <dbReference type="SAM" id="SignalP"/>
    </source>
</evidence>
<feature type="compositionally biased region" description="Basic and acidic residues" evidence="1">
    <location>
        <begin position="1194"/>
        <end position="1203"/>
    </location>
</feature>
<feature type="signal peptide" evidence="2">
    <location>
        <begin position="1"/>
        <end position="19"/>
    </location>
</feature>
<feature type="region of interest" description="Disordered" evidence="1">
    <location>
        <begin position="827"/>
        <end position="933"/>
    </location>
</feature>
<keyword evidence="4" id="KW-1185">Reference proteome</keyword>
<accession>A0ABN8BEJ6</accession>
<evidence type="ECO:0000256" key="1">
    <source>
        <dbReference type="SAM" id="MobiDB-lite"/>
    </source>
</evidence>
<feature type="chain" id="PRO_5045075959" description="Hornerin-like" evidence="2">
    <location>
        <begin position="20"/>
        <end position="1278"/>
    </location>
</feature>
<sequence length="1278" mass="129234">MQLAVLCVIVFVQSCFVTATPHGYGVKSGALAKADASAAAGAFGGLDPVPHGIPIGAGFSGSYSKSASSSSSSSSASSSSSSFSYSGSVFPGVSGGCSTGACQNSETHDKNAYTHGQNGATGTVNGNQNINYNQGFPVSAGAAGQAGATAGSELNFGNHRNPLCTGNNCFPKECKGSDCNNVPTSGNNCESGRCEQPQFVHQLSSSSNNRDNNNGCTSGQCDTSVENGSKPSNFNVKKGYSSDNCRSGHCASSTVGHDNSPHSDETSKSTTPNLNSPVKGTSTPDNEDINVNFAKNSNSNYNYNNNNQENAIGNNGKTTHCAFGNCALNPPLSTSGDTPSYSPHKTDTSNCNSPNCKNDVYNHAAAAGGVSAPGYNKPETHLTAPKQEPTCVSPYCKPTDSVPGYHPPGTVIPVSVSQPYIPYDNKKQFSCTGGHCGNSQPNSYITPSHPITPIANPPISDFGSSGHKCSSPNCASTPQHVLNQSSHNYNGGQTSTSHALSSYKPTTSSQTPFAPEINTPAIVPDKNSGYQPNQPHYSSPVHEHTNQDKPNAFGAPKQDEPLPSFVPLSPPRSQPCNGNSCPGELTIKPNFGGNTVPTQTNYDHFGLPPKPSISSYPSVASIAPVHQPSNTNKPAHESHDKPYTGGFGGPPGLLKPNDYSLPHSVPLDKPVVGQQPSMVCSAGNCDSASSHGHINGNSNAGAVVGSFGGPPGLLKPNDYNLPNSVPLNKPIAGQQPSVTCSAGNCNSSPSEGQIYNHGNSNAGSVVGSFEGPPGLLKPNDYNFPNSVTLNKPIAGQQPSVTCSAGNCNSSPGQGQIYNNGNSNAGSVVGSFGGPPGLLKPNDFNLPNTGPQNKPIAGHQPSVPCSTGTGNCHSAPSQGQIYNHGNSNTGSVVGSFESLPGSLKPNDHNSPSSVSLNKPTAAQQPPVPCLTGNCQGANSHGQTYNNGNSNAITTVGSFGGPPGLLKPNDFNLPNTVPHNKPAAEQQPSVPCSTGNCHSAHYQGQIYNNGNSNAASTVASFGGPPGLLKPNDYTLGNAEFLNKPVAGHPSVSCSSGNCNNLAAQGLVNNGNSNKISATHGTTACATGKCGFPNGSGAHILNGAHASAGAAASANAVVYTGGFGGPPGFLKPYDDGNVKAALASLGGKRTHINVAPSGISENGPHSTLKTGAGSIAQAFAAAGANAGALSSHPSHYNHNDDGEHKTGRGCSGDCSASGDGSHSGGPNSYLDGGFAGLSAAKAGAVTGANAGSIGFGGSFASSSASAHASAGAAVKDLRCII</sequence>